<dbReference type="PROSITE" id="PS01117">
    <property type="entry name" value="HTH_MARR_1"/>
    <property type="match status" value="1"/>
</dbReference>
<evidence type="ECO:0000256" key="1">
    <source>
        <dbReference type="ARBA" id="ARBA00023015"/>
    </source>
</evidence>
<dbReference type="PROSITE" id="PS50995">
    <property type="entry name" value="HTH_MARR_2"/>
    <property type="match status" value="1"/>
</dbReference>
<keyword evidence="1" id="KW-0805">Transcription regulation</keyword>
<dbReference type="InterPro" id="IPR036390">
    <property type="entry name" value="WH_DNA-bd_sf"/>
</dbReference>
<evidence type="ECO:0000313" key="6">
    <source>
        <dbReference type="Proteomes" id="UP000315842"/>
    </source>
</evidence>
<dbReference type="InterPro" id="IPR036388">
    <property type="entry name" value="WH-like_DNA-bd_sf"/>
</dbReference>
<sequence length="141" mass="15633">MPSDAHALASELRRTVIMAARRIRAERGSADLSDPQYSVLVHLEKRGPLTPGQLADLERIQPPSMTRTVNCLAEAGLVAKDAHPTDGRVVVVSLTDAGRTEVTETRRKRSAWLEAQLEAMTPDERRRLDEATELLRRIAEA</sequence>
<reference evidence="5 6" key="1">
    <citation type="submission" date="2019-06" db="EMBL/GenBank/DDBJ databases">
        <title>Whole genome shotgun sequence of Cellulomonas uda NBRC 3747.</title>
        <authorList>
            <person name="Hosoyama A."/>
            <person name="Uohara A."/>
            <person name="Ohji S."/>
            <person name="Ichikawa N."/>
        </authorList>
    </citation>
    <scope>NUCLEOTIDE SEQUENCE [LARGE SCALE GENOMIC DNA]</scope>
    <source>
        <strain evidence="5 6">NBRC 3747</strain>
    </source>
</reference>
<evidence type="ECO:0000256" key="2">
    <source>
        <dbReference type="ARBA" id="ARBA00023125"/>
    </source>
</evidence>
<proteinExistence type="predicted"/>
<gene>
    <name evidence="5" type="ORF">CUD01_28950</name>
</gene>
<dbReference type="SUPFAM" id="SSF46785">
    <property type="entry name" value="Winged helix' DNA-binding domain"/>
    <property type="match status" value="1"/>
</dbReference>
<dbReference type="PANTHER" id="PTHR39515:SF2">
    <property type="entry name" value="HTH-TYPE TRANSCRIPTIONAL REGULATOR RV0880"/>
    <property type="match status" value="1"/>
</dbReference>
<dbReference type="Pfam" id="PF01047">
    <property type="entry name" value="MarR"/>
    <property type="match status" value="1"/>
</dbReference>
<dbReference type="InterPro" id="IPR023187">
    <property type="entry name" value="Tscrpt_reg_MarR-type_CS"/>
</dbReference>
<dbReference type="GO" id="GO:0003677">
    <property type="term" value="F:DNA binding"/>
    <property type="evidence" value="ECO:0007669"/>
    <property type="project" value="UniProtKB-KW"/>
</dbReference>
<organism evidence="5 6">
    <name type="scientific">Cellulomonas uda</name>
    <dbReference type="NCBI Taxonomy" id="1714"/>
    <lineage>
        <taxon>Bacteria</taxon>
        <taxon>Bacillati</taxon>
        <taxon>Actinomycetota</taxon>
        <taxon>Actinomycetes</taxon>
        <taxon>Micrococcales</taxon>
        <taxon>Cellulomonadaceae</taxon>
        <taxon>Cellulomonas</taxon>
    </lineage>
</organism>
<keyword evidence="6" id="KW-1185">Reference proteome</keyword>
<accession>A0A4Y3KDD0</accession>
<evidence type="ECO:0000259" key="4">
    <source>
        <dbReference type="PROSITE" id="PS50995"/>
    </source>
</evidence>
<comment type="caution">
    <text evidence="5">The sequence shown here is derived from an EMBL/GenBank/DDBJ whole genome shotgun (WGS) entry which is preliminary data.</text>
</comment>
<dbReference type="InterPro" id="IPR052526">
    <property type="entry name" value="HTH-type_Bedaq_tolerance"/>
</dbReference>
<dbReference type="PANTHER" id="PTHR39515">
    <property type="entry name" value="CONSERVED PROTEIN"/>
    <property type="match status" value="1"/>
</dbReference>
<evidence type="ECO:0000313" key="5">
    <source>
        <dbReference type="EMBL" id="GEA82451.1"/>
    </source>
</evidence>
<dbReference type="RefSeq" id="WP_094182462.1">
    <property type="nucleotide sequence ID" value="NZ_BJLP01000062.1"/>
</dbReference>
<dbReference type="EMBL" id="BJLP01000062">
    <property type="protein sequence ID" value="GEA82451.1"/>
    <property type="molecule type" value="Genomic_DNA"/>
</dbReference>
<dbReference type="AlphaFoldDB" id="A0A4Y3KDD0"/>
<evidence type="ECO:0000256" key="3">
    <source>
        <dbReference type="ARBA" id="ARBA00023163"/>
    </source>
</evidence>
<feature type="domain" description="HTH marR-type" evidence="4">
    <location>
        <begin position="9"/>
        <end position="140"/>
    </location>
</feature>
<keyword evidence="3" id="KW-0804">Transcription</keyword>
<name>A0A4Y3KDD0_CELUD</name>
<dbReference type="SMART" id="SM00347">
    <property type="entry name" value="HTH_MARR"/>
    <property type="match status" value="1"/>
</dbReference>
<protein>
    <submittedName>
        <fullName evidence="5">Putative HTH-type transcriptional regulator MarR</fullName>
    </submittedName>
</protein>
<dbReference type="InterPro" id="IPR000835">
    <property type="entry name" value="HTH_MarR-typ"/>
</dbReference>
<dbReference type="Proteomes" id="UP000315842">
    <property type="component" value="Unassembled WGS sequence"/>
</dbReference>
<keyword evidence="2" id="KW-0238">DNA-binding</keyword>
<dbReference type="Gene3D" id="1.10.10.10">
    <property type="entry name" value="Winged helix-like DNA-binding domain superfamily/Winged helix DNA-binding domain"/>
    <property type="match status" value="1"/>
</dbReference>
<dbReference type="GO" id="GO:0003700">
    <property type="term" value="F:DNA-binding transcription factor activity"/>
    <property type="evidence" value="ECO:0007669"/>
    <property type="project" value="InterPro"/>
</dbReference>